<keyword evidence="1" id="KW-1133">Transmembrane helix</keyword>
<feature type="transmembrane region" description="Helical" evidence="1">
    <location>
        <begin position="12"/>
        <end position="36"/>
    </location>
</feature>
<reference evidence="2 3" key="1">
    <citation type="submission" date="2016-07" db="EMBL/GenBank/DDBJ databases">
        <title>Pervasive Adenine N6-methylation of Active Genes in Fungi.</title>
        <authorList>
            <consortium name="DOE Joint Genome Institute"/>
            <person name="Mondo S.J."/>
            <person name="Dannebaum R.O."/>
            <person name="Kuo R.C."/>
            <person name="Labutti K."/>
            <person name="Haridas S."/>
            <person name="Kuo A."/>
            <person name="Salamov A."/>
            <person name="Ahrendt S.R."/>
            <person name="Lipzen A."/>
            <person name="Sullivan W."/>
            <person name="Andreopoulos W.B."/>
            <person name="Clum A."/>
            <person name="Lindquist E."/>
            <person name="Daum C."/>
            <person name="Ramamoorthy G.K."/>
            <person name="Gryganskyi A."/>
            <person name="Culley D."/>
            <person name="Magnuson J.K."/>
            <person name="James T.Y."/>
            <person name="O'Malley M.A."/>
            <person name="Stajich J.E."/>
            <person name="Spatafora J.W."/>
            <person name="Visel A."/>
            <person name="Grigoriev I.V."/>
        </authorList>
    </citation>
    <scope>NUCLEOTIDE SEQUENCE [LARGE SCALE GENOMIC DNA]</scope>
    <source>
        <strain evidence="2 3">NRRL 2496</strain>
    </source>
</reference>
<feature type="transmembrane region" description="Helical" evidence="1">
    <location>
        <begin position="68"/>
        <end position="94"/>
    </location>
</feature>
<proteinExistence type="predicted"/>
<dbReference type="EMBL" id="MCGN01000001">
    <property type="protein sequence ID" value="ORZ03837.1"/>
    <property type="molecule type" value="Genomic_DNA"/>
</dbReference>
<name>A0A1X2HWB6_SYNRA</name>
<dbReference type="AlphaFoldDB" id="A0A1X2HWB6"/>
<dbReference type="PROSITE" id="PS51257">
    <property type="entry name" value="PROKAR_LIPOPROTEIN"/>
    <property type="match status" value="1"/>
</dbReference>
<keyword evidence="3" id="KW-1185">Reference proteome</keyword>
<gene>
    <name evidence="2" type="ORF">BCR43DRAFT_484068</name>
</gene>
<sequence>MDKTLPPRFPSTFHFVLLTSGCVAKSFSSFSSFFMLKLLYGLSDTNISSPSKFLHAHNHGYIHIRLTILYFFLVSHTSRIFLTYVVDFLAFVLAK</sequence>
<evidence type="ECO:0000256" key="1">
    <source>
        <dbReference type="SAM" id="Phobius"/>
    </source>
</evidence>
<organism evidence="2 3">
    <name type="scientific">Syncephalastrum racemosum</name>
    <name type="common">Filamentous fungus</name>
    <dbReference type="NCBI Taxonomy" id="13706"/>
    <lineage>
        <taxon>Eukaryota</taxon>
        <taxon>Fungi</taxon>
        <taxon>Fungi incertae sedis</taxon>
        <taxon>Mucoromycota</taxon>
        <taxon>Mucoromycotina</taxon>
        <taxon>Mucoromycetes</taxon>
        <taxon>Mucorales</taxon>
        <taxon>Syncephalastraceae</taxon>
        <taxon>Syncephalastrum</taxon>
    </lineage>
</organism>
<dbReference type="InParanoid" id="A0A1X2HWB6"/>
<keyword evidence="1" id="KW-0472">Membrane</keyword>
<evidence type="ECO:0000313" key="2">
    <source>
        <dbReference type="EMBL" id="ORZ03837.1"/>
    </source>
</evidence>
<protein>
    <submittedName>
        <fullName evidence="2">Uncharacterized protein</fullName>
    </submittedName>
</protein>
<keyword evidence="1" id="KW-0812">Transmembrane</keyword>
<dbReference type="Proteomes" id="UP000242180">
    <property type="component" value="Unassembled WGS sequence"/>
</dbReference>
<comment type="caution">
    <text evidence="2">The sequence shown here is derived from an EMBL/GenBank/DDBJ whole genome shotgun (WGS) entry which is preliminary data.</text>
</comment>
<accession>A0A1X2HWB6</accession>
<evidence type="ECO:0000313" key="3">
    <source>
        <dbReference type="Proteomes" id="UP000242180"/>
    </source>
</evidence>